<dbReference type="GO" id="GO:0009318">
    <property type="term" value="C:exodeoxyribonuclease VII complex"/>
    <property type="evidence" value="ECO:0007669"/>
    <property type="project" value="UniProtKB-UniRule"/>
</dbReference>
<keyword evidence="7" id="KW-0175">Coiled coil</keyword>
<feature type="domain" description="OB-fold nucleic acid binding" evidence="9">
    <location>
        <begin position="9"/>
        <end position="100"/>
    </location>
</feature>
<dbReference type="GO" id="GO:0006308">
    <property type="term" value="P:DNA catabolic process"/>
    <property type="evidence" value="ECO:0007669"/>
    <property type="project" value="UniProtKB-UniRule"/>
</dbReference>
<dbReference type="InterPro" id="IPR025824">
    <property type="entry name" value="OB-fold_nuc-bd_dom"/>
</dbReference>
<keyword evidence="3 5" id="KW-0378">Hydrolase</keyword>
<protein>
    <recommendedName>
        <fullName evidence="5">Exodeoxyribonuclease 7 large subunit</fullName>
        <ecNumber evidence="5">3.1.11.6</ecNumber>
    </recommendedName>
    <alternativeName>
        <fullName evidence="5">Exodeoxyribonuclease VII large subunit</fullName>
        <shortName evidence="5">Exonuclease VII large subunit</shortName>
    </alternativeName>
</protein>
<comment type="subunit">
    <text evidence="5">Heterooligomer composed of large and small subunits.</text>
</comment>
<evidence type="ECO:0000256" key="7">
    <source>
        <dbReference type="SAM" id="Coils"/>
    </source>
</evidence>
<evidence type="ECO:0000256" key="5">
    <source>
        <dbReference type="HAMAP-Rule" id="MF_00378"/>
    </source>
</evidence>
<name>A0A6J4RTU5_9ACTN</name>
<proteinExistence type="inferred from homology"/>
<evidence type="ECO:0000313" key="10">
    <source>
        <dbReference type="EMBL" id="CAA9482005.1"/>
    </source>
</evidence>
<gene>
    <name evidence="5" type="primary">xseA</name>
    <name evidence="10" type="ORF">AVDCRST_MAG45-222</name>
</gene>
<evidence type="ECO:0000259" key="8">
    <source>
        <dbReference type="Pfam" id="PF02601"/>
    </source>
</evidence>
<dbReference type="PANTHER" id="PTHR30008">
    <property type="entry name" value="EXODEOXYRIBONUCLEASE 7 LARGE SUBUNIT"/>
    <property type="match status" value="1"/>
</dbReference>
<reference evidence="10" key="1">
    <citation type="submission" date="2020-02" db="EMBL/GenBank/DDBJ databases">
        <authorList>
            <person name="Meier V. D."/>
        </authorList>
    </citation>
    <scope>NUCLEOTIDE SEQUENCE</scope>
    <source>
        <strain evidence="10">AVDCRST_MAG45</strain>
    </source>
</reference>
<dbReference type="CDD" id="cd04489">
    <property type="entry name" value="ExoVII_LU_OBF"/>
    <property type="match status" value="1"/>
</dbReference>
<dbReference type="EMBL" id="CADCVU010000019">
    <property type="protein sequence ID" value="CAA9482005.1"/>
    <property type="molecule type" value="Genomic_DNA"/>
</dbReference>
<dbReference type="HAMAP" id="MF_00378">
    <property type="entry name" value="Exonuc_7_L"/>
    <property type="match status" value="1"/>
</dbReference>
<evidence type="ECO:0000256" key="2">
    <source>
        <dbReference type="ARBA" id="ARBA00022722"/>
    </source>
</evidence>
<dbReference type="GO" id="GO:0008855">
    <property type="term" value="F:exodeoxyribonuclease VII activity"/>
    <property type="evidence" value="ECO:0007669"/>
    <property type="project" value="UniProtKB-UniRule"/>
</dbReference>
<accession>A0A6J4RTU5</accession>
<feature type="coiled-coil region" evidence="7">
    <location>
        <begin position="431"/>
        <end position="473"/>
    </location>
</feature>
<organism evidence="10">
    <name type="scientific">uncultured Solirubrobacterales bacterium</name>
    <dbReference type="NCBI Taxonomy" id="768556"/>
    <lineage>
        <taxon>Bacteria</taxon>
        <taxon>Bacillati</taxon>
        <taxon>Actinomycetota</taxon>
        <taxon>Thermoleophilia</taxon>
        <taxon>Solirubrobacterales</taxon>
        <taxon>environmental samples</taxon>
    </lineage>
</organism>
<sequence>MTTTTAAISVTEYASRLGRAVRAVGGAVIEGEVQKPRTSGSGMLWFSLTDGDAVLSCKAFARERRRMEHAPREGDLVQVTVDRPDLWTQAGKLDLIISDVRLAGDGELLRRRRELIARLGAEGLCDESRRRPLPAFPRAVGVVAGADSDGLSDVVRALRDRWAPVHVVTCAALVQGRRAPADLLDALARLQQHPLVDVIVLARGGGSVQDLIAFDDERLCRAISACATPVVCAVGHTDNVPVSNHVTWAAATPSRSPELVVPSLAELRQGLGAVCTVLDAVSGRLAHADERLAVLGERVDCTAALSGRRGQVESELGAGRTALQRRLAEGEAGALRARAMLAMVAHRLPAGSSVRALAAELDARALALFTRRAGEIAARAGALQSTAARIAYLQGQAAADGRRVRHGVRRQLEDHRRDYRRATARILSESRAGAERGLQRAQERVERERALSSERAERRIAEARRDLRHVAEVAAARDFRRRGWLLAARTDGAPVRSVADLRPGHRVGLELHDGRALAVVDTVNPEQGSDPP</sequence>
<evidence type="ECO:0000256" key="3">
    <source>
        <dbReference type="ARBA" id="ARBA00022801"/>
    </source>
</evidence>
<keyword evidence="2 5" id="KW-0540">Nuclease</keyword>
<dbReference type="InterPro" id="IPR003753">
    <property type="entry name" value="Exonuc_VII_L"/>
</dbReference>
<comment type="catalytic activity">
    <reaction evidence="5 6">
        <text>Exonucleolytic cleavage in either 5'- to 3'- or 3'- to 5'-direction to yield nucleoside 5'-phosphates.</text>
        <dbReference type="EC" id="3.1.11.6"/>
    </reaction>
</comment>
<evidence type="ECO:0000256" key="6">
    <source>
        <dbReference type="RuleBase" id="RU004355"/>
    </source>
</evidence>
<dbReference type="PANTHER" id="PTHR30008:SF0">
    <property type="entry name" value="EXODEOXYRIBONUCLEASE 7 LARGE SUBUNIT"/>
    <property type="match status" value="1"/>
</dbReference>
<comment type="similarity">
    <text evidence="5 6">Belongs to the XseA family.</text>
</comment>
<dbReference type="InterPro" id="IPR020579">
    <property type="entry name" value="Exonuc_VII_lsu_C"/>
</dbReference>
<keyword evidence="4 5" id="KW-0269">Exonuclease</keyword>
<feature type="domain" description="Exonuclease VII large subunit C-terminal" evidence="8">
    <location>
        <begin position="124"/>
        <end position="329"/>
    </location>
</feature>
<dbReference type="Pfam" id="PF02601">
    <property type="entry name" value="Exonuc_VII_L"/>
    <property type="match status" value="1"/>
</dbReference>
<dbReference type="AlphaFoldDB" id="A0A6J4RTU5"/>
<evidence type="ECO:0000259" key="9">
    <source>
        <dbReference type="Pfam" id="PF13742"/>
    </source>
</evidence>
<keyword evidence="1 5" id="KW-0963">Cytoplasm</keyword>
<dbReference type="EC" id="3.1.11.6" evidence="5"/>
<dbReference type="NCBIfam" id="TIGR00237">
    <property type="entry name" value="xseA"/>
    <property type="match status" value="1"/>
</dbReference>
<evidence type="ECO:0000256" key="1">
    <source>
        <dbReference type="ARBA" id="ARBA00022490"/>
    </source>
</evidence>
<comment type="subcellular location">
    <subcellularLocation>
        <location evidence="5 6">Cytoplasm</location>
    </subcellularLocation>
</comment>
<evidence type="ECO:0000256" key="4">
    <source>
        <dbReference type="ARBA" id="ARBA00022839"/>
    </source>
</evidence>
<dbReference type="GO" id="GO:0005737">
    <property type="term" value="C:cytoplasm"/>
    <property type="evidence" value="ECO:0007669"/>
    <property type="project" value="UniProtKB-SubCell"/>
</dbReference>
<dbReference type="Pfam" id="PF13742">
    <property type="entry name" value="tRNA_anti_2"/>
    <property type="match status" value="1"/>
</dbReference>
<dbReference type="GO" id="GO:0003676">
    <property type="term" value="F:nucleic acid binding"/>
    <property type="evidence" value="ECO:0007669"/>
    <property type="project" value="InterPro"/>
</dbReference>
<comment type="function">
    <text evidence="5">Bidirectionally degrades single-stranded DNA into large acid-insoluble oligonucleotides, which are then degraded further into small acid-soluble oligonucleotides.</text>
</comment>